<dbReference type="PANTHER" id="PTHR42776:SF27">
    <property type="entry name" value="DIPEPTIDYL PEPTIDASE FAMILY MEMBER 6"/>
    <property type="match status" value="1"/>
</dbReference>
<dbReference type="GO" id="GO:0006508">
    <property type="term" value="P:proteolysis"/>
    <property type="evidence" value="ECO:0007669"/>
    <property type="project" value="InterPro"/>
</dbReference>
<feature type="domain" description="Peptidase S9 prolyl oligopeptidase catalytic" evidence="3">
    <location>
        <begin position="449"/>
        <end position="654"/>
    </location>
</feature>
<keyword evidence="2" id="KW-0645">Protease</keyword>
<dbReference type="OrthoDB" id="3325701at2"/>
<dbReference type="PANTHER" id="PTHR42776">
    <property type="entry name" value="SERINE PEPTIDASE S9 FAMILY MEMBER"/>
    <property type="match status" value="1"/>
</dbReference>
<keyword evidence="5" id="KW-1185">Reference proteome</keyword>
<evidence type="ECO:0000256" key="2">
    <source>
        <dbReference type="ARBA" id="ARBA00022825"/>
    </source>
</evidence>
<dbReference type="KEGG" id="mgg:MPLG2_2285"/>
<dbReference type="SUPFAM" id="SSF53474">
    <property type="entry name" value="alpha/beta-Hydrolases"/>
    <property type="match status" value="1"/>
</dbReference>
<evidence type="ECO:0000313" key="5">
    <source>
        <dbReference type="Proteomes" id="UP000238164"/>
    </source>
</evidence>
<dbReference type="Pfam" id="PF00326">
    <property type="entry name" value="Peptidase_S9"/>
    <property type="match status" value="1"/>
</dbReference>
<dbReference type="Proteomes" id="UP000238164">
    <property type="component" value="Chromosome 1"/>
</dbReference>
<evidence type="ECO:0000313" key="4">
    <source>
        <dbReference type="EMBL" id="SPD87315.1"/>
    </source>
</evidence>
<dbReference type="Pfam" id="PF07676">
    <property type="entry name" value="PD40"/>
    <property type="match status" value="2"/>
</dbReference>
<sequence>MRPDQLPLLTTLSAPAVHPDGEWCVVASSRPDFDADDYVGQLFRVPLDGSPVRRLTRGRADAHPRFSPDGSLLGFLRAGASDKPQVHLIPAEGGKALCVTNQPLGVADFVFSPDGRQLAFVAREPEDGRYGTVEGVDPQHENPRHITTLGFQLNGVGWVRDRRRQLFVVEVPDVFGEPAITPKGRAARDADPEALKNHGFAKPRRLTDADADASSPCFTGDGSAVLVSYGRTEGPESLVGDLVRVPVDGSPHERLTTANVDAADPVVADETTWFLGTDLGETGLEFVAAQAGVYRLGHDGPELCTDPDESVVAPLVAAGDGVLALAEHRGASRLLRVGADGTEVLLDSSAGAVVVGAGSASAGTPVMVTFHTAGGLDEVGVVENGSVRRLTDFSAALRASTTVREPRELTATAPDGYPVHGWVVLPEGDSPHPVLLMIHGGPFAGYTPAFFDEAQVYAEAGYAVVMCNPRGSAGYGRDHGRAIQGDFGNLDSADVLAFLDHAVTTVPGLDGARVGIMGGSYGGYLTAWIIAHDHRWAGAIVERGYLDPASFVGASDIGWFFPAQYNGTKAEQDAQSPMLLAGQVTTPTLVIHSELDLRCPLSQGLRYYTVLKQAGVDAELLVFPGENHELSRSGTPWHRRQRFEAILGWWSRHLPV</sequence>
<name>A0A2N9JGV2_9ACTN</name>
<evidence type="ECO:0000256" key="1">
    <source>
        <dbReference type="ARBA" id="ARBA00022801"/>
    </source>
</evidence>
<dbReference type="EMBL" id="LT985188">
    <property type="protein sequence ID" value="SPD87315.1"/>
    <property type="molecule type" value="Genomic_DNA"/>
</dbReference>
<dbReference type="InterPro" id="IPR011042">
    <property type="entry name" value="6-blade_b-propeller_TolB-like"/>
</dbReference>
<organism evidence="4 5">
    <name type="scientific">Micropruina glycogenica</name>
    <dbReference type="NCBI Taxonomy" id="75385"/>
    <lineage>
        <taxon>Bacteria</taxon>
        <taxon>Bacillati</taxon>
        <taxon>Actinomycetota</taxon>
        <taxon>Actinomycetes</taxon>
        <taxon>Propionibacteriales</taxon>
        <taxon>Nocardioidaceae</taxon>
        <taxon>Micropruina</taxon>
    </lineage>
</organism>
<gene>
    <name evidence="4" type="ORF">MPLG2_2285</name>
</gene>
<dbReference type="Gene3D" id="2.120.10.30">
    <property type="entry name" value="TolB, C-terminal domain"/>
    <property type="match status" value="2"/>
</dbReference>
<keyword evidence="2" id="KW-0720">Serine protease</keyword>
<proteinExistence type="predicted"/>
<dbReference type="RefSeq" id="WP_105186076.1">
    <property type="nucleotide sequence ID" value="NZ_BAAAGO010000004.1"/>
</dbReference>
<dbReference type="InterPro" id="IPR029058">
    <property type="entry name" value="AB_hydrolase_fold"/>
</dbReference>
<evidence type="ECO:0000259" key="3">
    <source>
        <dbReference type="Pfam" id="PF00326"/>
    </source>
</evidence>
<protein>
    <recommendedName>
        <fullName evidence="3">Peptidase S9 prolyl oligopeptidase catalytic domain-containing protein</fullName>
    </recommendedName>
</protein>
<dbReference type="InterPro" id="IPR001375">
    <property type="entry name" value="Peptidase_S9_cat"/>
</dbReference>
<dbReference type="InterPro" id="IPR011659">
    <property type="entry name" value="WD40"/>
</dbReference>
<accession>A0A2N9JGV2</accession>
<reference evidence="4 5" key="1">
    <citation type="submission" date="2018-02" db="EMBL/GenBank/DDBJ databases">
        <authorList>
            <person name="Cohen D.B."/>
            <person name="Kent A.D."/>
        </authorList>
    </citation>
    <scope>NUCLEOTIDE SEQUENCE [LARGE SCALE GENOMIC DNA]</scope>
    <source>
        <strain evidence="4">1</strain>
    </source>
</reference>
<dbReference type="AlphaFoldDB" id="A0A2N9JGV2"/>
<dbReference type="Gene3D" id="3.40.50.1820">
    <property type="entry name" value="alpha/beta hydrolase"/>
    <property type="match status" value="1"/>
</dbReference>
<dbReference type="GO" id="GO:0004252">
    <property type="term" value="F:serine-type endopeptidase activity"/>
    <property type="evidence" value="ECO:0007669"/>
    <property type="project" value="TreeGrafter"/>
</dbReference>
<keyword evidence="1" id="KW-0378">Hydrolase</keyword>
<dbReference type="SUPFAM" id="SSF82171">
    <property type="entry name" value="DPP6 N-terminal domain-like"/>
    <property type="match status" value="1"/>
</dbReference>